<dbReference type="AlphaFoldDB" id="I3VII3"/>
<sequence>MRAEGLRFMSTSHGQGEFAGFWHFENRSNATEPADGSQG</sequence>
<proteinExistence type="predicted"/>
<accession>I3VII3</accession>
<evidence type="ECO:0000313" key="1">
    <source>
        <dbReference type="EMBL" id="AFK79189.1"/>
    </source>
</evidence>
<organism evidence="1">
    <name type="scientific">uncultured bacterium F42-01</name>
    <dbReference type="NCBI Taxonomy" id="1191438"/>
    <lineage>
        <taxon>Bacteria</taxon>
        <taxon>environmental samples</taxon>
    </lineage>
</organism>
<name>I3VII3_9BACT</name>
<reference evidence="1" key="1">
    <citation type="submission" date="2012-04" db="EMBL/GenBank/DDBJ databases">
        <title>Characterization of mineral phosphate solubilization trait from soil metagenome.</title>
        <authorList>
            <person name="Chhabra S."/>
            <person name="Brazil D."/>
            <person name="Morrissey J."/>
            <person name="Burke J."/>
            <person name="O'Gara F."/>
            <person name="Dowling D."/>
        </authorList>
    </citation>
    <scope>NUCLEOTIDE SEQUENCE</scope>
</reference>
<protein>
    <submittedName>
        <fullName evidence="1">Uncharacterized protein</fullName>
    </submittedName>
</protein>
<dbReference type="EMBL" id="JQ970526">
    <property type="protein sequence ID" value="AFK79189.1"/>
    <property type="molecule type" value="Genomic_DNA"/>
</dbReference>